<dbReference type="AlphaFoldDB" id="A0A915DMQ1"/>
<dbReference type="InterPro" id="IPR000555">
    <property type="entry name" value="JAMM/MPN+_dom"/>
</dbReference>
<dbReference type="InterPro" id="IPR050242">
    <property type="entry name" value="JAMM_MPN+_peptidase_M67A"/>
</dbReference>
<evidence type="ECO:0000259" key="1">
    <source>
        <dbReference type="SMART" id="SM00232"/>
    </source>
</evidence>
<proteinExistence type="predicted"/>
<dbReference type="GO" id="GO:0008237">
    <property type="term" value="F:metallopeptidase activity"/>
    <property type="evidence" value="ECO:0007669"/>
    <property type="project" value="InterPro"/>
</dbReference>
<name>A0A915DMQ1_9BILA</name>
<dbReference type="WBParaSite" id="jg21094">
    <property type="protein sequence ID" value="jg21094"/>
    <property type="gene ID" value="jg21094"/>
</dbReference>
<protein>
    <submittedName>
        <fullName evidence="3">JAB1/MPN/MOV34 metalloenzyme domain-containing protein</fullName>
    </submittedName>
</protein>
<dbReference type="Gene3D" id="3.40.140.10">
    <property type="entry name" value="Cytidine Deaminase, domain 2"/>
    <property type="match status" value="1"/>
</dbReference>
<evidence type="ECO:0000313" key="3">
    <source>
        <dbReference type="WBParaSite" id="jg21094"/>
    </source>
</evidence>
<dbReference type="PANTHER" id="PTHR10410">
    <property type="entry name" value="EUKARYOTIC TRANSLATION INITIATION FACTOR 3 -RELATED"/>
    <property type="match status" value="1"/>
</dbReference>
<keyword evidence="2" id="KW-1185">Reference proteome</keyword>
<evidence type="ECO:0000313" key="2">
    <source>
        <dbReference type="Proteomes" id="UP000887574"/>
    </source>
</evidence>
<dbReference type="Pfam" id="PF01398">
    <property type="entry name" value="JAB"/>
    <property type="match status" value="1"/>
</dbReference>
<reference evidence="3" key="1">
    <citation type="submission" date="2022-11" db="UniProtKB">
        <authorList>
            <consortium name="WormBaseParasite"/>
        </authorList>
    </citation>
    <scope>IDENTIFICATION</scope>
</reference>
<dbReference type="SMART" id="SM00232">
    <property type="entry name" value="JAB_MPN"/>
    <property type="match status" value="1"/>
</dbReference>
<accession>A0A915DMQ1</accession>
<dbReference type="Proteomes" id="UP000887574">
    <property type="component" value="Unplaced"/>
</dbReference>
<feature type="domain" description="JAB1/MPN/MOV34 metalloenzyme" evidence="1">
    <location>
        <begin position="19"/>
        <end position="154"/>
    </location>
</feature>
<organism evidence="2 3">
    <name type="scientific">Ditylenchus dipsaci</name>
    <dbReference type="NCBI Taxonomy" id="166011"/>
    <lineage>
        <taxon>Eukaryota</taxon>
        <taxon>Metazoa</taxon>
        <taxon>Ecdysozoa</taxon>
        <taxon>Nematoda</taxon>
        <taxon>Chromadorea</taxon>
        <taxon>Rhabditida</taxon>
        <taxon>Tylenchina</taxon>
        <taxon>Tylenchomorpha</taxon>
        <taxon>Sphaerularioidea</taxon>
        <taxon>Anguinidae</taxon>
        <taxon>Anguininae</taxon>
        <taxon>Ditylenchus</taxon>
    </lineage>
</organism>
<sequence length="199" mass="22597">MSAAMQLASFAISDPKVDFIQIDSLVVMKIVKHVDIEFYSGMSEVAGETCQGILTGLISTEEKRDENNQSAANLAEDKQSEILDMLKRFRNMNIDYELVGFYQAHLYGACYTHDMLESLVDYQTNIHDGVVIIYDPIKTRQGQLSIRAFRLSKKALELSLKHKLVSRSYEASKSHIWLSSGRMPVVMKNSHLMNVMWPS</sequence>